<evidence type="ECO:0000256" key="6">
    <source>
        <dbReference type="ARBA" id="ARBA00022989"/>
    </source>
</evidence>
<dbReference type="AlphaFoldDB" id="A0A1M6M4N8"/>
<dbReference type="STRING" id="1121476.SAMN02745751_03363"/>
<dbReference type="GO" id="GO:0005886">
    <property type="term" value="C:plasma membrane"/>
    <property type="evidence" value="ECO:0007669"/>
    <property type="project" value="UniProtKB-SubCell"/>
</dbReference>
<keyword evidence="4" id="KW-1003">Cell membrane</keyword>
<feature type="transmembrane region" description="Helical" evidence="8">
    <location>
        <begin position="448"/>
        <end position="467"/>
    </location>
</feature>
<comment type="subcellular location">
    <subcellularLocation>
        <location evidence="1">Cell membrane</location>
        <topology evidence="1">Multi-pass membrane protein</topology>
    </subcellularLocation>
</comment>
<evidence type="ECO:0000256" key="5">
    <source>
        <dbReference type="ARBA" id="ARBA00022692"/>
    </source>
</evidence>
<feature type="transmembrane region" description="Helical" evidence="8">
    <location>
        <begin position="231"/>
        <end position="252"/>
    </location>
</feature>
<feature type="transmembrane region" description="Helical" evidence="8">
    <location>
        <begin position="348"/>
        <end position="367"/>
    </location>
</feature>
<dbReference type="EMBL" id="FQZL01000037">
    <property type="protein sequence ID" value="SHJ78444.1"/>
    <property type="molecule type" value="Genomic_DNA"/>
</dbReference>
<evidence type="ECO:0000256" key="3">
    <source>
        <dbReference type="ARBA" id="ARBA00022448"/>
    </source>
</evidence>
<protein>
    <submittedName>
        <fullName evidence="9">Betaine/carnitine transporter, BCCT family</fullName>
    </submittedName>
</protein>
<evidence type="ECO:0000256" key="4">
    <source>
        <dbReference type="ARBA" id="ARBA00022475"/>
    </source>
</evidence>
<evidence type="ECO:0000313" key="9">
    <source>
        <dbReference type="EMBL" id="SHJ78444.1"/>
    </source>
</evidence>
<dbReference type="GO" id="GO:0022857">
    <property type="term" value="F:transmembrane transporter activity"/>
    <property type="evidence" value="ECO:0007669"/>
    <property type="project" value="InterPro"/>
</dbReference>
<feature type="transmembrane region" description="Helical" evidence="8">
    <location>
        <begin position="264"/>
        <end position="284"/>
    </location>
</feature>
<accession>A0A1M6M4N8</accession>
<feature type="transmembrane region" description="Helical" evidence="8">
    <location>
        <begin position="146"/>
        <end position="163"/>
    </location>
</feature>
<feature type="transmembrane region" description="Helical" evidence="8">
    <location>
        <begin position="316"/>
        <end position="336"/>
    </location>
</feature>
<keyword evidence="3" id="KW-0813">Transport</keyword>
<dbReference type="PANTHER" id="PTHR30047:SF7">
    <property type="entry name" value="HIGH-AFFINITY CHOLINE TRANSPORT PROTEIN"/>
    <property type="match status" value="1"/>
</dbReference>
<dbReference type="OrthoDB" id="9775735at2"/>
<name>A0A1M6M4N8_9FIRM</name>
<proteinExistence type="inferred from homology"/>
<dbReference type="NCBIfam" id="TIGR00842">
    <property type="entry name" value="bcct"/>
    <property type="match status" value="1"/>
</dbReference>
<dbReference type="Proteomes" id="UP000184052">
    <property type="component" value="Unassembled WGS sequence"/>
</dbReference>
<dbReference type="PANTHER" id="PTHR30047">
    <property type="entry name" value="HIGH-AFFINITY CHOLINE TRANSPORT PROTEIN-RELATED"/>
    <property type="match status" value="1"/>
</dbReference>
<keyword evidence="5 8" id="KW-0812">Transmembrane</keyword>
<evidence type="ECO:0000256" key="1">
    <source>
        <dbReference type="ARBA" id="ARBA00004651"/>
    </source>
</evidence>
<evidence type="ECO:0000256" key="2">
    <source>
        <dbReference type="ARBA" id="ARBA00005658"/>
    </source>
</evidence>
<keyword evidence="6 8" id="KW-1133">Transmembrane helix</keyword>
<evidence type="ECO:0000256" key="8">
    <source>
        <dbReference type="SAM" id="Phobius"/>
    </source>
</evidence>
<feature type="transmembrane region" description="Helical" evidence="8">
    <location>
        <begin position="12"/>
        <end position="30"/>
    </location>
</feature>
<feature type="transmembrane region" description="Helical" evidence="8">
    <location>
        <begin position="192"/>
        <end position="211"/>
    </location>
</feature>
<evidence type="ECO:0000256" key="7">
    <source>
        <dbReference type="ARBA" id="ARBA00023136"/>
    </source>
</evidence>
<feature type="transmembrane region" description="Helical" evidence="8">
    <location>
        <begin position="473"/>
        <end position="497"/>
    </location>
</feature>
<keyword evidence="10" id="KW-1185">Reference proteome</keyword>
<gene>
    <name evidence="9" type="ORF">SAMN02745751_03363</name>
</gene>
<comment type="similarity">
    <text evidence="2">Belongs to the BCCT transporter (TC 2.A.15) family.</text>
</comment>
<organism evidence="9 10">
    <name type="scientific">Dethiosulfatibacter aminovorans DSM 17477</name>
    <dbReference type="NCBI Taxonomy" id="1121476"/>
    <lineage>
        <taxon>Bacteria</taxon>
        <taxon>Bacillati</taxon>
        <taxon>Bacillota</taxon>
        <taxon>Tissierellia</taxon>
        <taxon>Dethiosulfatibacter</taxon>
    </lineage>
</organism>
<feature type="transmembrane region" description="Helical" evidence="8">
    <location>
        <begin position="50"/>
        <end position="69"/>
    </location>
</feature>
<dbReference type="Pfam" id="PF02028">
    <property type="entry name" value="BCCT"/>
    <property type="match status" value="1"/>
</dbReference>
<dbReference type="RefSeq" id="WP_073050719.1">
    <property type="nucleotide sequence ID" value="NZ_FQZL01000037.1"/>
</dbReference>
<feature type="transmembrane region" description="Helical" evidence="8">
    <location>
        <begin position="90"/>
        <end position="118"/>
    </location>
</feature>
<sequence length="524" mass="57638">MNKSKGTSVDRFIFWGTLVMLIGIIVPIVLFPEESQTIVAKLQAGALDGFGWGFLVFTFGAFIFCIFAATSKWGKVKLGEPDDKPEYSTFSWCAMLFCAGQGSSIIYWGVIEWVYYYIGPPPGIEPMSVEAANVSTALSFFHWGPSAWAVYCLPALPMAYLYWKRREPVLRLSQTCQGVIPKKNLDGMTGKVIDLVILFVIVASYIATLGLGTPMIATGLEVLFGVPQTLLTKLGIIVVWSMIFIQSVYKGLDSGIRKLSEWNVYVAFVLVGLVFVFGPTSFILNKTSDSFAIMLGNYFEWSLFTDVVGQNGFAKWWTVFYFAWWIAIAPFMGLWVARISKGRTIKEIVVAEMIVGTLGGYTVFASLGSSGLHQQIAGVVDAVAILQNQGPTYAVAAILTSLPLGKVLLFLMISTMFLNLATSVDSTAFILAALASNGLKVGEEPVRWYRVFWAVAIVAVPIAMIIVDASLSTLQAFTVLAAIPIVFLMIIMTVSFVKMLKEDEGLSFSEIIEREEKKECLINK</sequence>
<evidence type="ECO:0000313" key="10">
    <source>
        <dbReference type="Proteomes" id="UP000184052"/>
    </source>
</evidence>
<keyword evidence="7 8" id="KW-0472">Membrane</keyword>
<dbReference type="InterPro" id="IPR000060">
    <property type="entry name" value="BCCT_transptr"/>
</dbReference>
<reference evidence="9 10" key="1">
    <citation type="submission" date="2016-11" db="EMBL/GenBank/DDBJ databases">
        <authorList>
            <person name="Jaros S."/>
            <person name="Januszkiewicz K."/>
            <person name="Wedrychowicz H."/>
        </authorList>
    </citation>
    <scope>NUCLEOTIDE SEQUENCE [LARGE SCALE GENOMIC DNA]</scope>
    <source>
        <strain evidence="9 10">DSM 17477</strain>
    </source>
</reference>